<evidence type="ECO:0000313" key="7">
    <source>
        <dbReference type="EMBL" id="QDK56804.1"/>
    </source>
</evidence>
<dbReference type="Pfam" id="PF00295">
    <property type="entry name" value="Glyco_hydro_28"/>
    <property type="match status" value="1"/>
</dbReference>
<reference evidence="7" key="1">
    <citation type="submission" date="2019-05" db="EMBL/GenBank/DDBJ databases">
        <authorList>
            <person name="Kuhn D.N."/>
        </authorList>
    </citation>
    <scope>NUCLEOTIDE SEQUENCE</scope>
</reference>
<dbReference type="AlphaFoldDB" id="A0A514YDD5"/>
<keyword evidence="5 6" id="KW-0326">Glycosidase</keyword>
<gene>
    <name evidence="7" type="primary">PG66</name>
</gene>
<comment type="similarity">
    <text evidence="1 6">Belongs to the glycosyl hydrolase 28 family.</text>
</comment>
<reference evidence="7" key="2">
    <citation type="submission" date="2019-07" db="EMBL/GenBank/DDBJ databases">
        <title>Sequencing, Assembly and Annotation of the Mango Genome Cultivar 'Tommy Atkins'.</title>
        <authorList>
            <person name="Islas-Osuna M.A."/>
        </authorList>
    </citation>
    <scope>NUCLEOTIDE SEQUENCE</scope>
</reference>
<evidence type="ECO:0000256" key="6">
    <source>
        <dbReference type="RuleBase" id="RU361169"/>
    </source>
</evidence>
<accession>A0A514YDD5</accession>
<protein>
    <submittedName>
        <fullName evidence="7">Polygalacturonase</fullName>
        <ecNumber evidence="7">3.2.1.15</ecNumber>
    </submittedName>
</protein>
<dbReference type="EMBL" id="MK936560">
    <property type="protein sequence ID" value="QDK56804.1"/>
    <property type="molecule type" value="Genomic_DNA"/>
</dbReference>
<evidence type="ECO:0000256" key="1">
    <source>
        <dbReference type="ARBA" id="ARBA00008834"/>
    </source>
</evidence>
<sequence length="83" mass="8776">MTALLSTPAPPLSTLREWPVDQIKINNDGLASSVGSLGEHGADDTVEQVHVRECNFTGAKNGARIKTFRGGSGYARDISCTGM</sequence>
<proteinExistence type="inferred from homology"/>
<dbReference type="EC" id="3.2.1.15" evidence="7"/>
<dbReference type="GO" id="GO:0046576">
    <property type="term" value="F:rhamnogalacturonan alpha-L-rhamnopyranosyl-(1-&gt;4)-alpha-D-galactopyranosyluronide lyase activity"/>
    <property type="evidence" value="ECO:0007669"/>
    <property type="project" value="UniProtKB-ARBA"/>
</dbReference>
<keyword evidence="3" id="KW-1015">Disulfide bond</keyword>
<dbReference type="Gene3D" id="2.160.20.10">
    <property type="entry name" value="Single-stranded right-handed beta-helix, Pectin lyase-like"/>
    <property type="match status" value="1"/>
</dbReference>
<dbReference type="GO" id="GO:0005975">
    <property type="term" value="P:carbohydrate metabolic process"/>
    <property type="evidence" value="ECO:0007669"/>
    <property type="project" value="InterPro"/>
</dbReference>
<evidence type="ECO:0000256" key="5">
    <source>
        <dbReference type="ARBA" id="ARBA00023295"/>
    </source>
</evidence>
<name>A0A514YDD5_MANIN</name>
<dbReference type="PANTHER" id="PTHR31736:SF19">
    <property type="entry name" value="PECTIN LYASE SUPERFAMILY PROTEIN-RELATED"/>
    <property type="match status" value="1"/>
</dbReference>
<dbReference type="InterPro" id="IPR011050">
    <property type="entry name" value="Pectin_lyase_fold/virulence"/>
</dbReference>
<evidence type="ECO:0000256" key="2">
    <source>
        <dbReference type="ARBA" id="ARBA00022801"/>
    </source>
</evidence>
<dbReference type="SUPFAM" id="SSF51126">
    <property type="entry name" value="Pectin lyase-like"/>
    <property type="match status" value="1"/>
</dbReference>
<evidence type="ECO:0000256" key="4">
    <source>
        <dbReference type="ARBA" id="ARBA00023180"/>
    </source>
</evidence>
<organism evidence="7">
    <name type="scientific">Mangifera indica</name>
    <name type="common">Mango</name>
    <dbReference type="NCBI Taxonomy" id="29780"/>
    <lineage>
        <taxon>Eukaryota</taxon>
        <taxon>Viridiplantae</taxon>
        <taxon>Streptophyta</taxon>
        <taxon>Embryophyta</taxon>
        <taxon>Tracheophyta</taxon>
        <taxon>Spermatophyta</taxon>
        <taxon>Magnoliopsida</taxon>
        <taxon>eudicotyledons</taxon>
        <taxon>Gunneridae</taxon>
        <taxon>Pentapetalae</taxon>
        <taxon>rosids</taxon>
        <taxon>malvids</taxon>
        <taxon>Sapindales</taxon>
        <taxon>Anacardiaceae</taxon>
        <taxon>Mangifera</taxon>
    </lineage>
</organism>
<dbReference type="InterPro" id="IPR000743">
    <property type="entry name" value="Glyco_hydro_28"/>
</dbReference>
<dbReference type="PANTHER" id="PTHR31736">
    <property type="match status" value="1"/>
</dbReference>
<evidence type="ECO:0000256" key="3">
    <source>
        <dbReference type="ARBA" id="ARBA00023157"/>
    </source>
</evidence>
<dbReference type="InterPro" id="IPR012334">
    <property type="entry name" value="Pectin_lyas_fold"/>
</dbReference>
<dbReference type="GO" id="GO:0004650">
    <property type="term" value="F:polygalacturonase activity"/>
    <property type="evidence" value="ECO:0007669"/>
    <property type="project" value="UniProtKB-EC"/>
</dbReference>
<keyword evidence="4" id="KW-0325">Glycoprotein</keyword>
<keyword evidence="2 6" id="KW-0378">Hydrolase</keyword>